<gene>
    <name evidence="2" type="ORF">UFOPK3268_00098</name>
    <name evidence="3" type="ORF">UFOPK3752_01450</name>
    <name evidence="4" type="ORF">UFOPK4150_02158</name>
</gene>
<dbReference type="Pfam" id="PF21863">
    <property type="entry name" value="HTH_67"/>
    <property type="match status" value="1"/>
</dbReference>
<protein>
    <submittedName>
        <fullName evidence="2">Unannotated protein</fullName>
    </submittedName>
</protein>
<evidence type="ECO:0000313" key="2">
    <source>
        <dbReference type="EMBL" id="CAB4846160.1"/>
    </source>
</evidence>
<accession>A0A6J7BL93</accession>
<organism evidence="2">
    <name type="scientific">freshwater metagenome</name>
    <dbReference type="NCBI Taxonomy" id="449393"/>
    <lineage>
        <taxon>unclassified sequences</taxon>
        <taxon>metagenomes</taxon>
        <taxon>ecological metagenomes</taxon>
    </lineage>
</organism>
<feature type="region of interest" description="Disordered" evidence="1">
    <location>
        <begin position="1"/>
        <end position="34"/>
    </location>
</feature>
<proteinExistence type="predicted"/>
<reference evidence="2" key="1">
    <citation type="submission" date="2020-05" db="EMBL/GenBank/DDBJ databases">
        <authorList>
            <person name="Chiriac C."/>
            <person name="Salcher M."/>
            <person name="Ghai R."/>
            <person name="Kavagutti S V."/>
        </authorList>
    </citation>
    <scope>NUCLEOTIDE SEQUENCE</scope>
</reference>
<dbReference type="EMBL" id="CAFBPU010000064">
    <property type="protein sequence ID" value="CAB5039330.1"/>
    <property type="molecule type" value="Genomic_DNA"/>
</dbReference>
<evidence type="ECO:0000313" key="4">
    <source>
        <dbReference type="EMBL" id="CAB5039330.1"/>
    </source>
</evidence>
<evidence type="ECO:0000256" key="1">
    <source>
        <dbReference type="SAM" id="MobiDB-lite"/>
    </source>
</evidence>
<dbReference type="NCBIfam" id="NF047719">
    <property type="entry name" value="SCO6745_fam_HTH"/>
    <property type="match status" value="1"/>
</dbReference>
<sequence length="286" mass="29725">MTRREQPGNGARDAGDQRVRGAARQGDGEAVDVDDVDDGPAFAAACAPLIGALGSGFMSSSQAKAMSKELGMSGRQAYMLGRGGVLGDVDADVVTAAFGFWPADVIREIWESARAIADVRTARDAFMATCRAWGRVHYADLTGKQATRLAELLAWVVDGTDVAGLPLYAGWRAVALPVDDLEQVAQQLHVLREYRGGVHLMAVVGSGITPLQAVLAGPGGQAGAAVLGWEAPFEDIRDVAVARAQAEALTDSLVSVSFDALGHDERIELLALLGAASQAAFGPSAA</sequence>
<dbReference type="AlphaFoldDB" id="A0A6J7BL93"/>
<dbReference type="EMBL" id="CAFBND010000060">
    <property type="protein sequence ID" value="CAB4947511.1"/>
    <property type="molecule type" value="Genomic_DNA"/>
</dbReference>
<dbReference type="EMBL" id="CAFBIZ010000006">
    <property type="protein sequence ID" value="CAB4846160.1"/>
    <property type="molecule type" value="Genomic_DNA"/>
</dbReference>
<evidence type="ECO:0000313" key="3">
    <source>
        <dbReference type="EMBL" id="CAB4947511.1"/>
    </source>
</evidence>
<name>A0A6J7BL93_9ZZZZ</name>
<dbReference type="InterPro" id="IPR054058">
    <property type="entry name" value="HTH_67"/>
</dbReference>